<name>A0A4Y7SUI6_COPMI</name>
<dbReference type="EMBL" id="QPFP01000056">
    <property type="protein sequence ID" value="TEB25533.1"/>
    <property type="molecule type" value="Genomic_DNA"/>
</dbReference>
<feature type="compositionally biased region" description="Low complexity" evidence="1">
    <location>
        <begin position="511"/>
        <end position="530"/>
    </location>
</feature>
<keyword evidence="4" id="KW-1185">Reference proteome</keyword>
<dbReference type="PANTHER" id="PTHR12835:SF5">
    <property type="entry name" value="BIOTIN--PROTEIN LIGASE"/>
    <property type="match status" value="1"/>
</dbReference>
<reference evidence="3 4" key="1">
    <citation type="journal article" date="2019" name="Nat. Ecol. Evol.">
        <title>Megaphylogeny resolves global patterns of mushroom evolution.</title>
        <authorList>
            <person name="Varga T."/>
            <person name="Krizsan K."/>
            <person name="Foldi C."/>
            <person name="Dima B."/>
            <person name="Sanchez-Garcia M."/>
            <person name="Sanchez-Ramirez S."/>
            <person name="Szollosi G.J."/>
            <person name="Szarkandi J.G."/>
            <person name="Papp V."/>
            <person name="Albert L."/>
            <person name="Andreopoulos W."/>
            <person name="Angelini C."/>
            <person name="Antonin V."/>
            <person name="Barry K.W."/>
            <person name="Bougher N.L."/>
            <person name="Buchanan P."/>
            <person name="Buyck B."/>
            <person name="Bense V."/>
            <person name="Catcheside P."/>
            <person name="Chovatia M."/>
            <person name="Cooper J."/>
            <person name="Damon W."/>
            <person name="Desjardin D."/>
            <person name="Finy P."/>
            <person name="Geml J."/>
            <person name="Haridas S."/>
            <person name="Hughes K."/>
            <person name="Justo A."/>
            <person name="Karasinski D."/>
            <person name="Kautmanova I."/>
            <person name="Kiss B."/>
            <person name="Kocsube S."/>
            <person name="Kotiranta H."/>
            <person name="LaButti K.M."/>
            <person name="Lechner B.E."/>
            <person name="Liimatainen K."/>
            <person name="Lipzen A."/>
            <person name="Lukacs Z."/>
            <person name="Mihaltcheva S."/>
            <person name="Morgado L.N."/>
            <person name="Niskanen T."/>
            <person name="Noordeloos M.E."/>
            <person name="Ohm R.A."/>
            <person name="Ortiz-Santana B."/>
            <person name="Ovrebo C."/>
            <person name="Racz N."/>
            <person name="Riley R."/>
            <person name="Savchenko A."/>
            <person name="Shiryaev A."/>
            <person name="Soop K."/>
            <person name="Spirin V."/>
            <person name="Szebenyi C."/>
            <person name="Tomsovsky M."/>
            <person name="Tulloss R.E."/>
            <person name="Uehling J."/>
            <person name="Grigoriev I.V."/>
            <person name="Vagvolgyi C."/>
            <person name="Papp T."/>
            <person name="Martin F.M."/>
            <person name="Miettinen O."/>
            <person name="Hibbett D.S."/>
            <person name="Nagy L.G."/>
        </authorList>
    </citation>
    <scope>NUCLEOTIDE SEQUENCE [LARGE SCALE GENOMIC DNA]</scope>
    <source>
        <strain evidence="3 4">FP101781</strain>
    </source>
</reference>
<feature type="compositionally biased region" description="Polar residues" evidence="1">
    <location>
        <begin position="438"/>
        <end position="449"/>
    </location>
</feature>
<dbReference type="OrthoDB" id="10250105at2759"/>
<dbReference type="InterPro" id="IPR045864">
    <property type="entry name" value="aa-tRNA-synth_II/BPL/LPL"/>
</dbReference>
<proteinExistence type="predicted"/>
<evidence type="ECO:0000259" key="2">
    <source>
        <dbReference type="PROSITE" id="PS51733"/>
    </source>
</evidence>
<dbReference type="InterPro" id="IPR019197">
    <property type="entry name" value="Biotin-prot_ligase_N"/>
</dbReference>
<feature type="compositionally biased region" description="Low complexity" evidence="1">
    <location>
        <begin position="381"/>
        <end position="398"/>
    </location>
</feature>
<feature type="region of interest" description="Disordered" evidence="1">
    <location>
        <begin position="381"/>
        <end position="562"/>
    </location>
</feature>
<dbReference type="Proteomes" id="UP000298030">
    <property type="component" value="Unassembled WGS sequence"/>
</dbReference>
<evidence type="ECO:0000313" key="4">
    <source>
        <dbReference type="Proteomes" id="UP000298030"/>
    </source>
</evidence>
<feature type="compositionally biased region" description="Low complexity" evidence="1">
    <location>
        <begin position="451"/>
        <end position="493"/>
    </location>
</feature>
<dbReference type="AlphaFoldDB" id="A0A4Y7SUI6"/>
<evidence type="ECO:0000256" key="1">
    <source>
        <dbReference type="SAM" id="MobiDB-lite"/>
    </source>
</evidence>
<accession>A0A4Y7SUI6</accession>
<feature type="compositionally biased region" description="Polar residues" evidence="1">
    <location>
        <begin position="551"/>
        <end position="562"/>
    </location>
</feature>
<protein>
    <recommendedName>
        <fullName evidence="2">BPL/LPL catalytic domain-containing protein</fullName>
    </recommendedName>
</protein>
<dbReference type="SUPFAM" id="SSF55681">
    <property type="entry name" value="Class II aaRS and biotin synthetases"/>
    <property type="match status" value="1"/>
</dbReference>
<dbReference type="InterPro" id="IPR004143">
    <property type="entry name" value="BPL_LPL_catalytic"/>
</dbReference>
<dbReference type="PROSITE" id="PS51733">
    <property type="entry name" value="BPL_LPL_CATALYTIC"/>
    <property type="match status" value="1"/>
</dbReference>
<dbReference type="GO" id="GO:0004077">
    <property type="term" value="F:biotin--[biotin carboxyl-carrier protein] ligase activity"/>
    <property type="evidence" value="ECO:0007669"/>
    <property type="project" value="TreeGrafter"/>
</dbReference>
<dbReference type="PANTHER" id="PTHR12835">
    <property type="entry name" value="BIOTIN PROTEIN LIGASE"/>
    <property type="match status" value="1"/>
</dbReference>
<feature type="domain" description="BPL/LPL catalytic" evidence="2">
    <location>
        <begin position="524"/>
        <end position="722"/>
    </location>
</feature>
<dbReference type="Pfam" id="PF09825">
    <property type="entry name" value="BPL_N"/>
    <property type="match status" value="1"/>
</dbReference>
<organism evidence="3 4">
    <name type="scientific">Coprinellus micaceus</name>
    <name type="common">Glistening ink-cap mushroom</name>
    <name type="synonym">Coprinus micaceus</name>
    <dbReference type="NCBI Taxonomy" id="71717"/>
    <lineage>
        <taxon>Eukaryota</taxon>
        <taxon>Fungi</taxon>
        <taxon>Dikarya</taxon>
        <taxon>Basidiomycota</taxon>
        <taxon>Agaricomycotina</taxon>
        <taxon>Agaricomycetes</taxon>
        <taxon>Agaricomycetidae</taxon>
        <taxon>Agaricales</taxon>
        <taxon>Agaricineae</taxon>
        <taxon>Psathyrellaceae</taxon>
        <taxon>Coprinellus</taxon>
    </lineage>
</organism>
<sequence>MNILVYSGSEVNQKSLDGTLDLLRSVCLPNYTVQPLTKVSFAKDPWEVSCALLVLPDLKEGGPSADVEIFTPKEVGRLRERLSLALKFGYGGQSYIKPEDQRTPLKFVDKASKTSVFPITGTSAQVETVASSAEQAEVEAKTVDPTLPSAEGYLPAGKGLVALARIVTESDKPSLRPLFRSLLSNLNLHLPPPSDLPSSADLAPLPQFLTSIPPPMDGTSPPKFIVTSILRGFFPHAQTSTHLSGNVKDIEDTFNFLSLNAEWARDLLQGKKPPVPVAENEKHILVCLDGALPPKDDTPHFSLQVYYDTLRKLRGGYASEDPQGWGIGEALIYGERVTSTQTMFDKNPTILSKMPTPVLSIAAQQLARSRPREERLALARRVLANDAPSGGKTTGKTAKTSETDSAKTAKTSSTDSAKTTKTVVGGPKASRPLRHGSESSATTQTTKTEVSGGPKSTKTTSSTSSGATKTSGSSTSPKTTKTTSTDTKTTKTTVPGEAPGLKSSKTTTSDGSLKTAATGASTKGTKTTTSQLKTNLIGPETKAKTTKTTASSNPEPSTKTTSAFTQPLLERFSSAFALALPPPEEPHINPLPSLSASKLVFIQYLFALAVCEASRLPEVLGPELGQRVKIKWPNDLYLDLSVDGKRELKKIGGILVNTNFAPGGKVDIVIGCGLNVLNEPPISSLSQLASLIHTGAPTQALSMERTAAAIMVTFSNLWDQFTSGGGSFEPFLSSYYSIWLHTDQRVTVTTTTPPVKARIVGITPDYGLLRTVKEDDGDDGGWGGDRSYGRYVYGAKEGGKEYIDLQPDGNSFDLMANLIKAKTT</sequence>
<dbReference type="STRING" id="71717.A0A4Y7SUI6"/>
<dbReference type="Pfam" id="PF03099">
    <property type="entry name" value="BPL_LplA_LipB"/>
    <property type="match status" value="1"/>
</dbReference>
<dbReference type="Gene3D" id="3.30.930.10">
    <property type="entry name" value="Bira Bifunctional Protein, Domain 2"/>
    <property type="match status" value="1"/>
</dbReference>
<feature type="compositionally biased region" description="Low complexity" evidence="1">
    <location>
        <begin position="408"/>
        <end position="422"/>
    </location>
</feature>
<dbReference type="GO" id="GO:0005737">
    <property type="term" value="C:cytoplasm"/>
    <property type="evidence" value="ECO:0007669"/>
    <property type="project" value="TreeGrafter"/>
</dbReference>
<evidence type="ECO:0000313" key="3">
    <source>
        <dbReference type="EMBL" id="TEB25533.1"/>
    </source>
</evidence>
<comment type="caution">
    <text evidence="3">The sequence shown here is derived from an EMBL/GenBank/DDBJ whole genome shotgun (WGS) entry which is preliminary data.</text>
</comment>
<gene>
    <name evidence="3" type="ORF">FA13DRAFT_1713956</name>
</gene>